<keyword evidence="8" id="KW-1185">Reference proteome</keyword>
<feature type="domain" description="Glycosyl hydrolase family 32 C-terminal" evidence="6">
    <location>
        <begin position="427"/>
        <end position="572"/>
    </location>
</feature>
<dbReference type="InterPro" id="IPR013320">
    <property type="entry name" value="ConA-like_dom_sf"/>
</dbReference>
<dbReference type="SMART" id="SM00640">
    <property type="entry name" value="Glyco_32"/>
    <property type="match status" value="1"/>
</dbReference>
<keyword evidence="3 4" id="KW-0326">Glycosidase</keyword>
<dbReference type="SUPFAM" id="SSF75005">
    <property type="entry name" value="Arabinanase/levansucrase/invertase"/>
    <property type="match status" value="1"/>
</dbReference>
<dbReference type="InterPro" id="IPR023296">
    <property type="entry name" value="Glyco_hydro_beta-prop_sf"/>
</dbReference>
<evidence type="ECO:0000256" key="4">
    <source>
        <dbReference type="RuleBase" id="RU362110"/>
    </source>
</evidence>
<gene>
    <name evidence="7" type="ORF">B0J13DRAFT_431916</name>
</gene>
<protein>
    <submittedName>
        <fullName evidence="7">Glycosyl hydrolase</fullName>
    </submittedName>
</protein>
<sequence>MGDISLPPSNRLLRHTPPVYHLKAPRGWINDPCAPGYDPVTGTYHLFYQWNPDSCAWGNISWGHFTSRDGVFWEQNGADPVLKPDAAYDQEGIFTGCFYPTGMRGEKGHLTAIYSSVTKAPIHWSLPYSQNAGLSVATSIDGGRKWRKSDLNPILRGEPENLTVTGFRDPYLAEWPALDEVRGEKSLYGLVSGGVLDQGPTVFLYAVAPDDLATWNYLGQLADLPVGFRSPSRWSPDFGINWECANFMTLRDGSEAGHFLILGSEGGRNWDSDHHKRDPQGAQVAVWMAGSLNKTPKGPKFQHEYNGTFDYGDLYAPNSYEHPDTKKRILWGWIKEDDLTLARREAKGWTGHLALPREIFLYTATGVTGTLKTPLEDISSIQVSTCDSTGHASKNIQTLGIRPLDDLETFKKSKPTIWSHIRAEGGTGRLMDNASSSWELEAVINVRRDQGRLGFYIRHNNDLSQRTSISFSAREEEMTVDRSLSNDQQDVKRDKISGPFTLFSFSEESTEVIEKLHLRIFCDGDVLEVFANDRFALSTMVYSESHLCSGISWFADQQDSTSHVFESVKLWESLETVSVPSI</sequence>
<dbReference type="EMBL" id="JAGMUU010000001">
    <property type="protein sequence ID" value="KAH7162056.1"/>
    <property type="molecule type" value="Genomic_DNA"/>
</dbReference>
<dbReference type="GO" id="GO:0005987">
    <property type="term" value="P:sucrose catabolic process"/>
    <property type="evidence" value="ECO:0007669"/>
    <property type="project" value="TreeGrafter"/>
</dbReference>
<dbReference type="SUPFAM" id="SSF49899">
    <property type="entry name" value="Concanavalin A-like lectins/glucanases"/>
    <property type="match status" value="1"/>
</dbReference>
<dbReference type="InterPro" id="IPR001362">
    <property type="entry name" value="Glyco_hydro_32"/>
</dbReference>
<dbReference type="InterPro" id="IPR013148">
    <property type="entry name" value="Glyco_hydro_32_N"/>
</dbReference>
<feature type="domain" description="Glycosyl hydrolase family 32 N-terminal" evidence="5">
    <location>
        <begin position="21"/>
        <end position="363"/>
    </location>
</feature>
<evidence type="ECO:0000256" key="3">
    <source>
        <dbReference type="ARBA" id="ARBA00023295"/>
    </source>
</evidence>
<evidence type="ECO:0000259" key="5">
    <source>
        <dbReference type="Pfam" id="PF00251"/>
    </source>
</evidence>
<organism evidence="7 8">
    <name type="scientific">Dactylonectria estremocensis</name>
    <dbReference type="NCBI Taxonomy" id="1079267"/>
    <lineage>
        <taxon>Eukaryota</taxon>
        <taxon>Fungi</taxon>
        <taxon>Dikarya</taxon>
        <taxon>Ascomycota</taxon>
        <taxon>Pezizomycotina</taxon>
        <taxon>Sordariomycetes</taxon>
        <taxon>Hypocreomycetidae</taxon>
        <taxon>Hypocreales</taxon>
        <taxon>Nectriaceae</taxon>
        <taxon>Dactylonectria</taxon>
    </lineage>
</organism>
<dbReference type="OrthoDB" id="202537at2759"/>
<dbReference type="CDD" id="cd18621">
    <property type="entry name" value="GH32_XdINV-like"/>
    <property type="match status" value="1"/>
</dbReference>
<name>A0A9P9JHW0_9HYPO</name>
<evidence type="ECO:0000259" key="6">
    <source>
        <dbReference type="Pfam" id="PF08244"/>
    </source>
</evidence>
<evidence type="ECO:0000313" key="7">
    <source>
        <dbReference type="EMBL" id="KAH7162056.1"/>
    </source>
</evidence>
<evidence type="ECO:0000256" key="2">
    <source>
        <dbReference type="ARBA" id="ARBA00022801"/>
    </source>
</evidence>
<dbReference type="GO" id="GO:0005737">
    <property type="term" value="C:cytoplasm"/>
    <property type="evidence" value="ECO:0007669"/>
    <property type="project" value="TreeGrafter"/>
</dbReference>
<evidence type="ECO:0000313" key="8">
    <source>
        <dbReference type="Proteomes" id="UP000717696"/>
    </source>
</evidence>
<dbReference type="AlphaFoldDB" id="A0A9P9JHW0"/>
<dbReference type="GO" id="GO:0004575">
    <property type="term" value="F:sucrose alpha-glucosidase activity"/>
    <property type="evidence" value="ECO:0007669"/>
    <property type="project" value="TreeGrafter"/>
</dbReference>
<keyword evidence="2 4" id="KW-0378">Hydrolase</keyword>
<proteinExistence type="inferred from homology"/>
<accession>A0A9P9JHW0</accession>
<reference evidence="7" key="1">
    <citation type="journal article" date="2021" name="Nat. Commun.">
        <title>Genetic determinants of endophytism in the Arabidopsis root mycobiome.</title>
        <authorList>
            <person name="Mesny F."/>
            <person name="Miyauchi S."/>
            <person name="Thiergart T."/>
            <person name="Pickel B."/>
            <person name="Atanasova L."/>
            <person name="Karlsson M."/>
            <person name="Huettel B."/>
            <person name="Barry K.W."/>
            <person name="Haridas S."/>
            <person name="Chen C."/>
            <person name="Bauer D."/>
            <person name="Andreopoulos W."/>
            <person name="Pangilinan J."/>
            <person name="LaButti K."/>
            <person name="Riley R."/>
            <person name="Lipzen A."/>
            <person name="Clum A."/>
            <person name="Drula E."/>
            <person name="Henrissat B."/>
            <person name="Kohler A."/>
            <person name="Grigoriev I.V."/>
            <person name="Martin F.M."/>
            <person name="Hacquard S."/>
        </authorList>
    </citation>
    <scope>NUCLEOTIDE SEQUENCE</scope>
    <source>
        <strain evidence="7">MPI-CAGE-AT-0021</strain>
    </source>
</reference>
<dbReference type="Pfam" id="PF08244">
    <property type="entry name" value="Glyco_hydro_32C"/>
    <property type="match status" value="1"/>
</dbReference>
<evidence type="ECO:0000256" key="1">
    <source>
        <dbReference type="ARBA" id="ARBA00009902"/>
    </source>
</evidence>
<dbReference type="InterPro" id="IPR013189">
    <property type="entry name" value="Glyco_hydro_32_C"/>
</dbReference>
<comment type="similarity">
    <text evidence="1 4">Belongs to the glycosyl hydrolase 32 family.</text>
</comment>
<dbReference type="Gene3D" id="2.115.10.20">
    <property type="entry name" value="Glycosyl hydrolase domain, family 43"/>
    <property type="match status" value="1"/>
</dbReference>
<comment type="caution">
    <text evidence="7">The sequence shown here is derived from an EMBL/GenBank/DDBJ whole genome shotgun (WGS) entry which is preliminary data.</text>
</comment>
<dbReference type="PANTHER" id="PTHR42800:SF3">
    <property type="entry name" value="GLYCOSYL HYDROLASE FAMILY 32 N-TERMINAL DOMAIN-CONTAINING PROTEIN"/>
    <property type="match status" value="1"/>
</dbReference>
<dbReference type="Gene3D" id="2.60.120.560">
    <property type="entry name" value="Exo-inulinase, domain 1"/>
    <property type="match status" value="1"/>
</dbReference>
<dbReference type="PANTHER" id="PTHR42800">
    <property type="entry name" value="EXOINULINASE INUD (AFU_ORTHOLOGUE AFUA_5G00480)"/>
    <property type="match status" value="1"/>
</dbReference>
<dbReference type="Proteomes" id="UP000717696">
    <property type="component" value="Unassembled WGS sequence"/>
</dbReference>
<dbReference type="Pfam" id="PF00251">
    <property type="entry name" value="Glyco_hydro_32N"/>
    <property type="match status" value="1"/>
</dbReference>